<dbReference type="OrthoDB" id="10250730at2759"/>
<keyword evidence="4" id="KW-0862">Zinc</keyword>
<dbReference type="Proteomes" id="UP000829685">
    <property type="component" value="Unassembled WGS sequence"/>
</dbReference>
<dbReference type="PANTHER" id="PTHR42978:SF5">
    <property type="entry name" value="METALLO-BETA-LACTAMASE DOMAIN-CONTAINING PROTEIN"/>
    <property type="match status" value="1"/>
</dbReference>
<dbReference type="SUPFAM" id="SSF56281">
    <property type="entry name" value="Metallo-hydrolase/oxidoreductase"/>
    <property type="match status" value="1"/>
</dbReference>
<dbReference type="GO" id="GO:0016787">
    <property type="term" value="F:hydrolase activity"/>
    <property type="evidence" value="ECO:0007669"/>
    <property type="project" value="UniProtKB-KW"/>
</dbReference>
<feature type="domain" description="Metallo-beta-lactamase" evidence="5">
    <location>
        <begin position="21"/>
        <end position="238"/>
    </location>
</feature>
<dbReference type="SMART" id="SM00849">
    <property type="entry name" value="Lactamase_B"/>
    <property type="match status" value="1"/>
</dbReference>
<evidence type="ECO:0000256" key="2">
    <source>
        <dbReference type="ARBA" id="ARBA00022723"/>
    </source>
</evidence>
<dbReference type="GO" id="GO:0046872">
    <property type="term" value="F:metal ion binding"/>
    <property type="evidence" value="ECO:0007669"/>
    <property type="project" value="UniProtKB-KW"/>
</dbReference>
<evidence type="ECO:0000256" key="4">
    <source>
        <dbReference type="ARBA" id="ARBA00022833"/>
    </source>
</evidence>
<keyword evidence="7" id="KW-1185">Reference proteome</keyword>
<dbReference type="EMBL" id="JAFIMR010000006">
    <property type="protein sequence ID" value="KAI1877624.1"/>
    <property type="molecule type" value="Genomic_DNA"/>
</dbReference>
<evidence type="ECO:0000313" key="7">
    <source>
        <dbReference type="Proteomes" id="UP000829685"/>
    </source>
</evidence>
<comment type="similarity">
    <text evidence="1">Belongs to the metallo-beta-lactamase superfamily.</text>
</comment>
<dbReference type="PANTHER" id="PTHR42978">
    <property type="entry name" value="QUORUM-QUENCHING LACTONASE YTNP-RELATED-RELATED"/>
    <property type="match status" value="1"/>
</dbReference>
<dbReference type="CDD" id="cd07730">
    <property type="entry name" value="metallo-hydrolase-like_MBL-fold"/>
    <property type="match status" value="1"/>
</dbReference>
<dbReference type="InterPro" id="IPR051013">
    <property type="entry name" value="MBL_superfamily_lactonases"/>
</dbReference>
<dbReference type="InterPro" id="IPR001279">
    <property type="entry name" value="Metallo-B-lactamas"/>
</dbReference>
<evidence type="ECO:0000313" key="6">
    <source>
        <dbReference type="EMBL" id="KAI1877624.1"/>
    </source>
</evidence>
<dbReference type="Pfam" id="PF00753">
    <property type="entry name" value="Lactamase_B"/>
    <property type="match status" value="1"/>
</dbReference>
<keyword evidence="2" id="KW-0479">Metal-binding</keyword>
<reference evidence="6" key="1">
    <citation type="submission" date="2021-03" db="EMBL/GenBank/DDBJ databases">
        <title>Revisited historic fungal species revealed as producer of novel bioactive compounds through whole genome sequencing and comparative genomics.</title>
        <authorList>
            <person name="Vignolle G.A."/>
            <person name="Hochenegger N."/>
            <person name="Mach R.L."/>
            <person name="Mach-Aigner A.R."/>
            <person name="Javad Rahimi M."/>
            <person name="Salim K.A."/>
            <person name="Chan C.M."/>
            <person name="Lim L.B.L."/>
            <person name="Cai F."/>
            <person name="Druzhinina I.S."/>
            <person name="U'Ren J.M."/>
            <person name="Derntl C."/>
        </authorList>
    </citation>
    <scope>NUCLEOTIDE SEQUENCE</scope>
    <source>
        <strain evidence="6">TUCIM 5799</strain>
    </source>
</reference>
<name>A0A9Q0ATP3_9PEZI</name>
<evidence type="ECO:0000259" key="5">
    <source>
        <dbReference type="SMART" id="SM00849"/>
    </source>
</evidence>
<proteinExistence type="inferred from homology"/>
<dbReference type="InterPro" id="IPR036866">
    <property type="entry name" value="RibonucZ/Hydroxyglut_hydro"/>
</dbReference>
<dbReference type="Gene3D" id="3.60.15.10">
    <property type="entry name" value="Ribonuclease Z/Hydroxyacylglutathione hydrolase-like"/>
    <property type="match status" value="1"/>
</dbReference>
<accession>A0A9Q0ATP3</accession>
<gene>
    <name evidence="6" type="ORF">JX265_003632</name>
</gene>
<comment type="caution">
    <text evidence="6">The sequence shown here is derived from an EMBL/GenBank/DDBJ whole genome shotgun (WGS) entry which is preliminary data.</text>
</comment>
<keyword evidence="3" id="KW-0378">Hydrolase</keyword>
<protein>
    <recommendedName>
        <fullName evidence="5">Metallo-beta-lactamase domain-containing protein</fullName>
    </recommendedName>
</protein>
<organism evidence="6 7">
    <name type="scientific">Neoarthrinium moseri</name>
    <dbReference type="NCBI Taxonomy" id="1658444"/>
    <lineage>
        <taxon>Eukaryota</taxon>
        <taxon>Fungi</taxon>
        <taxon>Dikarya</taxon>
        <taxon>Ascomycota</taxon>
        <taxon>Pezizomycotina</taxon>
        <taxon>Sordariomycetes</taxon>
        <taxon>Xylariomycetidae</taxon>
        <taxon>Amphisphaeriales</taxon>
        <taxon>Apiosporaceae</taxon>
        <taxon>Neoarthrinium</taxon>
    </lineage>
</organism>
<evidence type="ECO:0000256" key="1">
    <source>
        <dbReference type="ARBA" id="ARBA00007749"/>
    </source>
</evidence>
<dbReference type="AlphaFoldDB" id="A0A9Q0ATP3"/>
<evidence type="ECO:0000256" key="3">
    <source>
        <dbReference type="ARBA" id="ARBA00022801"/>
    </source>
</evidence>
<sequence length="334" mass="37574">MSVDYLLKPPVDKFDELNNLPTWSFLVESGQGRKVLFDLGIPKDLNVYPPTIVNDIKKHGWDIRVEKDIADILRENGLKPIDIQSVIWSHYHFDHIGDMSTFPDTTDLVVGPGFKQKFRSAYPTDPDAPVRESYWEGRQLREIDFGDRESPLKVGSLCAFDFFGDGSFYLLDAPGHAVGHLAGLVRTTKNPDTFLFMGGDLCHHGGEIRPSSHLPIPDRVDIPLQDALRTRLSCCPGGASFRRLNTRRGRKENEPFFESRLGANLTQVMETITKAQAADSQNSIFFIFAHDPTIRGVVDFYPAAANDWKRKGWREKTQWAFLRDLAPAAAAAAE</sequence>